<gene>
    <name evidence="1" type="ORF">EI983_15995</name>
</gene>
<name>A0A6I6ISK3_9RHOB</name>
<organism evidence="1 2">
    <name type="scientific">Roseovarius faecimaris</name>
    <dbReference type="NCBI Taxonomy" id="2494550"/>
    <lineage>
        <taxon>Bacteria</taxon>
        <taxon>Pseudomonadati</taxon>
        <taxon>Pseudomonadota</taxon>
        <taxon>Alphaproteobacteria</taxon>
        <taxon>Rhodobacterales</taxon>
        <taxon>Roseobacteraceae</taxon>
        <taxon>Roseovarius</taxon>
    </lineage>
</organism>
<reference evidence="2" key="1">
    <citation type="submission" date="2018-12" db="EMBL/GenBank/DDBJ databases">
        <title>Complete genome sequence of Roseovarius sp. MME-070.</title>
        <authorList>
            <person name="Nam Y.-D."/>
            <person name="Kang J."/>
            <person name="Chung W.-H."/>
            <person name="Park Y.S."/>
        </authorList>
    </citation>
    <scope>NUCLEOTIDE SEQUENCE [LARGE SCALE GENOMIC DNA]</scope>
    <source>
        <strain evidence="2">MME-070</strain>
    </source>
</reference>
<dbReference type="KEGG" id="rom:EI983_15995"/>
<dbReference type="OrthoDB" id="7743853at2"/>
<dbReference type="RefSeq" id="WP_157708366.1">
    <property type="nucleotide sequence ID" value="NZ_CP034348.1"/>
</dbReference>
<dbReference type="AlphaFoldDB" id="A0A6I6ISK3"/>
<protein>
    <recommendedName>
        <fullName evidence="3">Chemotaxis protein</fullName>
    </recommendedName>
</protein>
<evidence type="ECO:0008006" key="3">
    <source>
        <dbReference type="Google" id="ProtNLM"/>
    </source>
</evidence>
<keyword evidence="2" id="KW-1185">Reference proteome</keyword>
<evidence type="ECO:0000313" key="1">
    <source>
        <dbReference type="EMBL" id="QGX99685.1"/>
    </source>
</evidence>
<sequence>MKSRPTGDILGMLAEEVQELASIAHCLDLGVSDMDLSGVDLEHLSDLQRVDALHQHLDDLAVILRRMVTMVGPGPELDLTELGSGVRLDYIRARLADRTPVSLSAPDQGAVELF</sequence>
<dbReference type="Proteomes" id="UP000428330">
    <property type="component" value="Chromosome"/>
</dbReference>
<proteinExistence type="predicted"/>
<evidence type="ECO:0000313" key="2">
    <source>
        <dbReference type="Proteomes" id="UP000428330"/>
    </source>
</evidence>
<accession>A0A6I6ISK3</accession>
<dbReference type="EMBL" id="CP034348">
    <property type="protein sequence ID" value="QGX99685.1"/>
    <property type="molecule type" value="Genomic_DNA"/>
</dbReference>